<organism evidence="1 2">
    <name type="scientific">Lacipirellula limnantheis</name>
    <dbReference type="NCBI Taxonomy" id="2528024"/>
    <lineage>
        <taxon>Bacteria</taxon>
        <taxon>Pseudomonadati</taxon>
        <taxon>Planctomycetota</taxon>
        <taxon>Planctomycetia</taxon>
        <taxon>Pirellulales</taxon>
        <taxon>Lacipirellulaceae</taxon>
        <taxon>Lacipirellula</taxon>
    </lineage>
</organism>
<keyword evidence="2" id="KW-1185">Reference proteome</keyword>
<accession>A0A517TUX6</accession>
<dbReference type="KEGG" id="llh:I41_13390"/>
<name>A0A517TUX6_9BACT</name>
<gene>
    <name evidence="1" type="ORF">I41_13390</name>
</gene>
<reference evidence="1 2" key="1">
    <citation type="submission" date="2019-02" db="EMBL/GenBank/DDBJ databases">
        <title>Deep-cultivation of Planctomycetes and their phenomic and genomic characterization uncovers novel biology.</title>
        <authorList>
            <person name="Wiegand S."/>
            <person name="Jogler M."/>
            <person name="Boedeker C."/>
            <person name="Pinto D."/>
            <person name="Vollmers J."/>
            <person name="Rivas-Marin E."/>
            <person name="Kohn T."/>
            <person name="Peeters S.H."/>
            <person name="Heuer A."/>
            <person name="Rast P."/>
            <person name="Oberbeckmann S."/>
            <person name="Bunk B."/>
            <person name="Jeske O."/>
            <person name="Meyerdierks A."/>
            <person name="Storesund J.E."/>
            <person name="Kallscheuer N."/>
            <person name="Luecker S."/>
            <person name="Lage O.M."/>
            <person name="Pohl T."/>
            <person name="Merkel B.J."/>
            <person name="Hornburger P."/>
            <person name="Mueller R.-W."/>
            <person name="Bruemmer F."/>
            <person name="Labrenz M."/>
            <person name="Spormann A.M."/>
            <person name="Op den Camp H."/>
            <person name="Overmann J."/>
            <person name="Amann R."/>
            <person name="Jetten M.S.M."/>
            <person name="Mascher T."/>
            <person name="Medema M.H."/>
            <person name="Devos D.P."/>
            <person name="Kaster A.-K."/>
            <person name="Ovreas L."/>
            <person name="Rohde M."/>
            <person name="Galperin M.Y."/>
            <person name="Jogler C."/>
        </authorList>
    </citation>
    <scope>NUCLEOTIDE SEQUENCE [LARGE SCALE GENOMIC DNA]</scope>
    <source>
        <strain evidence="1 2">I41</strain>
    </source>
</reference>
<dbReference type="EMBL" id="CP036339">
    <property type="protein sequence ID" value="QDT72172.1"/>
    <property type="molecule type" value="Genomic_DNA"/>
</dbReference>
<sequence length="29" mass="3001">MAGIPYSKTKSALAKGNLNAALTAEIPLR</sequence>
<protein>
    <submittedName>
        <fullName evidence="1">Uncharacterized protein</fullName>
    </submittedName>
</protein>
<evidence type="ECO:0000313" key="2">
    <source>
        <dbReference type="Proteomes" id="UP000317909"/>
    </source>
</evidence>
<dbReference type="AlphaFoldDB" id="A0A517TUX6"/>
<dbReference type="Proteomes" id="UP000317909">
    <property type="component" value="Chromosome"/>
</dbReference>
<proteinExistence type="predicted"/>
<evidence type="ECO:0000313" key="1">
    <source>
        <dbReference type="EMBL" id="QDT72172.1"/>
    </source>
</evidence>